<proteinExistence type="inferred from homology"/>
<comment type="subunit">
    <text evidence="7">Heterodimer of a catalytic subunit (MsrP) and a heme-binding subunit (MsrQ).</text>
</comment>
<comment type="function">
    <text evidence="7">Part of the MsrPQ system that repairs oxidized periplasmic proteins containing methionine sulfoxide residues (Met-O), using respiratory chain electrons. Thus protects these proteins from oxidative-stress damage caused by reactive species of oxygen and chlorine generated by the host defense mechanisms. MsrPQ is essential for the maintenance of envelope integrity under bleach stress, rescuing a wide series of structurally unrelated periplasmic proteins from methionine oxidation. MsrQ provides electrons for reduction to the reductase catalytic subunit MsrP, using the quinone pool of the respiratory chain.</text>
</comment>
<evidence type="ECO:0000259" key="8">
    <source>
        <dbReference type="Pfam" id="PF01794"/>
    </source>
</evidence>
<dbReference type="InterPro" id="IPR022837">
    <property type="entry name" value="MsrQ-like"/>
</dbReference>
<dbReference type="GO" id="GO:0046872">
    <property type="term" value="F:metal ion binding"/>
    <property type="evidence" value="ECO:0007669"/>
    <property type="project" value="UniProtKB-KW"/>
</dbReference>
<keyword evidence="7" id="KW-0285">Flavoprotein</keyword>
<keyword evidence="4 7" id="KW-1133">Transmembrane helix</keyword>
<feature type="domain" description="Ferric oxidoreductase" evidence="8">
    <location>
        <begin position="58"/>
        <end position="168"/>
    </location>
</feature>
<dbReference type="GO" id="GO:0009055">
    <property type="term" value="F:electron transfer activity"/>
    <property type="evidence" value="ECO:0007669"/>
    <property type="project" value="UniProtKB-UniRule"/>
</dbReference>
<dbReference type="EMBL" id="JABEQF010000004">
    <property type="protein sequence ID" value="MBB2189688.1"/>
    <property type="molecule type" value="Genomic_DNA"/>
</dbReference>
<feature type="transmembrane region" description="Helical" evidence="7">
    <location>
        <begin position="58"/>
        <end position="78"/>
    </location>
</feature>
<dbReference type="AlphaFoldDB" id="A0A7W4PDF6"/>
<sequence>MAARADRQGRQAGGWRPSAGMIRAVLYAVGLVPAAATFAMGLADRLGADPVNVFERTLGLWAIRFLILSLCVTPLRELAGINLLRYRRALGLLAFWYALFHVTVYVGLDQGFDGAVLLADITRRPFVILGMVAFLIVSVLAATSNAWSIRHLGRRWRAVHRMVYLAGLCAAVHFILSFKLLRVEPLLYAVVMAVLLLYRLLPGTVRRGRLAQR</sequence>
<evidence type="ECO:0000256" key="7">
    <source>
        <dbReference type="HAMAP-Rule" id="MF_01207"/>
    </source>
</evidence>
<evidence type="ECO:0000256" key="6">
    <source>
        <dbReference type="ARBA" id="ARBA00023136"/>
    </source>
</evidence>
<name>A0A7W4PDF6_9PROT</name>
<dbReference type="GO" id="GO:0016679">
    <property type="term" value="F:oxidoreductase activity, acting on diphenols and related substances as donors"/>
    <property type="evidence" value="ECO:0007669"/>
    <property type="project" value="TreeGrafter"/>
</dbReference>
<feature type="transmembrane region" description="Helical" evidence="7">
    <location>
        <begin position="128"/>
        <end position="149"/>
    </location>
</feature>
<feature type="transmembrane region" description="Helical" evidence="7">
    <location>
        <begin position="21"/>
        <end position="43"/>
    </location>
</feature>
<gene>
    <name evidence="7 9" type="primary">msrQ</name>
    <name evidence="9" type="ORF">HLH34_06880</name>
</gene>
<organism evidence="9 10">
    <name type="scientific">Gluconacetobacter azotocaptans</name>
    <dbReference type="NCBI Taxonomy" id="142834"/>
    <lineage>
        <taxon>Bacteria</taxon>
        <taxon>Pseudomonadati</taxon>
        <taxon>Pseudomonadota</taxon>
        <taxon>Alphaproteobacteria</taxon>
        <taxon>Acetobacterales</taxon>
        <taxon>Acetobacteraceae</taxon>
        <taxon>Gluconacetobacter</taxon>
    </lineage>
</organism>
<keyword evidence="10" id="KW-1185">Reference proteome</keyword>
<evidence type="ECO:0000313" key="10">
    <source>
        <dbReference type="Proteomes" id="UP000555756"/>
    </source>
</evidence>
<comment type="caution">
    <text evidence="9">The sequence shown here is derived from an EMBL/GenBank/DDBJ whole genome shotgun (WGS) entry which is preliminary data.</text>
</comment>
<dbReference type="PANTHER" id="PTHR36964">
    <property type="entry name" value="PROTEIN-METHIONINE-SULFOXIDE REDUCTASE HEME-BINDING SUBUNIT MSRQ"/>
    <property type="match status" value="1"/>
</dbReference>
<feature type="transmembrane region" description="Helical" evidence="7">
    <location>
        <begin position="161"/>
        <end position="180"/>
    </location>
</feature>
<feature type="transmembrane region" description="Helical" evidence="7">
    <location>
        <begin position="186"/>
        <end position="205"/>
    </location>
</feature>
<protein>
    <recommendedName>
        <fullName evidence="7">Protein-methionine-sulfoxide reductase heme-binding subunit MsrQ</fullName>
    </recommendedName>
    <alternativeName>
        <fullName evidence="7">Flavocytochrome MsrQ</fullName>
    </alternativeName>
</protein>
<comment type="similarity">
    <text evidence="7">Belongs to the MsrQ family.</text>
</comment>
<comment type="subcellular location">
    <subcellularLocation>
        <location evidence="7">Cell membrane</location>
        <topology evidence="7">Multi-pass membrane protein</topology>
    </subcellularLocation>
    <subcellularLocation>
        <location evidence="1">Membrane</location>
        <topology evidence="1">Multi-pass membrane protein</topology>
    </subcellularLocation>
</comment>
<evidence type="ECO:0000256" key="3">
    <source>
        <dbReference type="ARBA" id="ARBA00022692"/>
    </source>
</evidence>
<dbReference type="InterPro" id="IPR013130">
    <property type="entry name" value="Fe3_Rdtase_TM_dom"/>
</dbReference>
<accession>A0A7W4PDF6</accession>
<keyword evidence="7" id="KW-0349">Heme</keyword>
<evidence type="ECO:0000256" key="5">
    <source>
        <dbReference type="ARBA" id="ARBA00023004"/>
    </source>
</evidence>
<dbReference type="GO" id="GO:0005886">
    <property type="term" value="C:plasma membrane"/>
    <property type="evidence" value="ECO:0007669"/>
    <property type="project" value="UniProtKB-SubCell"/>
</dbReference>
<keyword evidence="6 7" id="KW-0472">Membrane</keyword>
<comment type="cofactor">
    <cofactor evidence="7">
        <name>FMN</name>
        <dbReference type="ChEBI" id="CHEBI:58210"/>
    </cofactor>
    <text evidence="7">Binds 1 FMN per subunit.</text>
</comment>
<dbReference type="Pfam" id="PF01794">
    <property type="entry name" value="Ferric_reduct"/>
    <property type="match status" value="1"/>
</dbReference>
<evidence type="ECO:0000313" key="9">
    <source>
        <dbReference type="EMBL" id="MBB2189688.1"/>
    </source>
</evidence>
<keyword evidence="7" id="KW-0479">Metal-binding</keyword>
<reference evidence="9 10" key="1">
    <citation type="submission" date="2020-04" db="EMBL/GenBank/DDBJ databases">
        <title>Description of novel Gluconacetobacter.</title>
        <authorList>
            <person name="Sombolestani A."/>
        </authorList>
    </citation>
    <scope>NUCLEOTIDE SEQUENCE [LARGE SCALE GENOMIC DNA]</scope>
    <source>
        <strain evidence="9 10">LMG 21311</strain>
    </source>
</reference>
<comment type="cofactor">
    <cofactor evidence="7">
        <name>heme b</name>
        <dbReference type="ChEBI" id="CHEBI:60344"/>
    </cofactor>
    <text evidence="7">Binds 1 heme b (iron(II)-protoporphyrin IX) group per subunit.</text>
</comment>
<keyword evidence="3 7" id="KW-0812">Transmembrane</keyword>
<dbReference type="GO" id="GO:0030091">
    <property type="term" value="P:protein repair"/>
    <property type="evidence" value="ECO:0007669"/>
    <property type="project" value="UniProtKB-UniRule"/>
</dbReference>
<evidence type="ECO:0000256" key="1">
    <source>
        <dbReference type="ARBA" id="ARBA00004141"/>
    </source>
</evidence>
<dbReference type="NCBIfam" id="NF003833">
    <property type="entry name" value="PRK05419.1-5"/>
    <property type="match status" value="1"/>
</dbReference>
<dbReference type="PANTHER" id="PTHR36964:SF1">
    <property type="entry name" value="PROTEIN-METHIONINE-SULFOXIDE REDUCTASE HEME-BINDING SUBUNIT MSRQ"/>
    <property type="match status" value="1"/>
</dbReference>
<keyword evidence="5 7" id="KW-0408">Iron</keyword>
<dbReference type="Proteomes" id="UP000555756">
    <property type="component" value="Unassembled WGS sequence"/>
</dbReference>
<dbReference type="HAMAP" id="MF_01207">
    <property type="entry name" value="MsrQ"/>
    <property type="match status" value="1"/>
</dbReference>
<evidence type="ECO:0000256" key="2">
    <source>
        <dbReference type="ARBA" id="ARBA00022448"/>
    </source>
</evidence>
<dbReference type="GO" id="GO:0010181">
    <property type="term" value="F:FMN binding"/>
    <property type="evidence" value="ECO:0007669"/>
    <property type="project" value="UniProtKB-UniRule"/>
</dbReference>
<feature type="transmembrane region" description="Helical" evidence="7">
    <location>
        <begin position="90"/>
        <end position="108"/>
    </location>
</feature>
<keyword evidence="7" id="KW-0288">FMN</keyword>
<keyword evidence="7" id="KW-0249">Electron transport</keyword>
<evidence type="ECO:0000256" key="4">
    <source>
        <dbReference type="ARBA" id="ARBA00022989"/>
    </source>
</evidence>
<keyword evidence="7" id="KW-1003">Cell membrane</keyword>
<keyword evidence="2 7" id="KW-0813">Transport</keyword>
<dbReference type="GO" id="GO:0020037">
    <property type="term" value="F:heme binding"/>
    <property type="evidence" value="ECO:0007669"/>
    <property type="project" value="UniProtKB-UniRule"/>
</dbReference>